<feature type="transmembrane region" description="Helical" evidence="1">
    <location>
        <begin position="87"/>
        <end position="105"/>
    </location>
</feature>
<keyword evidence="3" id="KW-1185">Reference proteome</keyword>
<reference evidence="2 3" key="1">
    <citation type="submission" date="2017-11" db="EMBL/GenBank/DDBJ databases">
        <title>Complete genome sequence of Sphingomonas sp. Strain Cra20, a psychrotolerant potential plant growth promoting rhizobacteria.</title>
        <authorList>
            <person name="Luo Y."/>
        </authorList>
    </citation>
    <scope>NUCLEOTIDE SEQUENCE [LARGE SCALE GENOMIC DNA]</scope>
    <source>
        <strain evidence="2 3">Cra20</strain>
    </source>
</reference>
<protein>
    <submittedName>
        <fullName evidence="2">Uncharacterized protein</fullName>
    </submittedName>
</protein>
<sequence length="106" mass="11856">MVSLSREIKIRLTLPDRFEQREQPTDAYRNRHERNTRGYHSRHRGALLGGQILFGACCFLAGLYSIIHAFENVDRIGFSAAFLRANLGYLGMLVGTGVAALGLFTI</sequence>
<evidence type="ECO:0000313" key="2">
    <source>
        <dbReference type="EMBL" id="ATY34268.1"/>
    </source>
</evidence>
<keyword evidence="1" id="KW-0472">Membrane</keyword>
<organism evidence="2 3">
    <name type="scientific">Sphingomonas psychrotolerans</name>
    <dbReference type="NCBI Taxonomy" id="1327635"/>
    <lineage>
        <taxon>Bacteria</taxon>
        <taxon>Pseudomonadati</taxon>
        <taxon>Pseudomonadota</taxon>
        <taxon>Alphaproteobacteria</taxon>
        <taxon>Sphingomonadales</taxon>
        <taxon>Sphingomonadaceae</taxon>
        <taxon>Sphingomonas</taxon>
    </lineage>
</organism>
<name>A0A2K8MK62_9SPHN</name>
<dbReference type="EMBL" id="CP024923">
    <property type="protein sequence ID" value="ATY34268.1"/>
    <property type="molecule type" value="Genomic_DNA"/>
</dbReference>
<keyword evidence="1" id="KW-0812">Transmembrane</keyword>
<dbReference type="AlphaFoldDB" id="A0A2K8MK62"/>
<accession>A0A2K8MK62</accession>
<keyword evidence="1" id="KW-1133">Transmembrane helix</keyword>
<proteinExistence type="predicted"/>
<evidence type="ECO:0000256" key="1">
    <source>
        <dbReference type="SAM" id="Phobius"/>
    </source>
</evidence>
<dbReference type="Proteomes" id="UP000229081">
    <property type="component" value="Chromosome"/>
</dbReference>
<feature type="transmembrane region" description="Helical" evidence="1">
    <location>
        <begin position="46"/>
        <end position="67"/>
    </location>
</feature>
<evidence type="ECO:0000313" key="3">
    <source>
        <dbReference type="Proteomes" id="UP000229081"/>
    </source>
</evidence>
<dbReference type="KEGG" id="sphc:CVN68_21815"/>
<gene>
    <name evidence="2" type="ORF">CVN68_21815</name>
</gene>